<evidence type="ECO:0000313" key="3">
    <source>
        <dbReference type="Proteomes" id="UP001139054"/>
    </source>
</evidence>
<evidence type="ECO:0000313" key="2">
    <source>
        <dbReference type="EMBL" id="MCG2626585.1"/>
    </source>
</evidence>
<protein>
    <recommendedName>
        <fullName evidence="4">GAF domain-containing protein</fullName>
    </recommendedName>
</protein>
<reference evidence="2" key="1">
    <citation type="submission" date="2022-01" db="EMBL/GenBank/DDBJ databases">
        <title>Genome sequnece data of strain Bradyrhizobium sp. nov.</title>
        <authorList>
            <person name="Zhang J."/>
        </authorList>
    </citation>
    <scope>NUCLEOTIDE SEQUENCE</scope>
    <source>
        <strain evidence="2">WYCCWR 13023</strain>
    </source>
</reference>
<dbReference type="EMBL" id="JAKLTY010000004">
    <property type="protein sequence ID" value="MCG2626585.1"/>
    <property type="molecule type" value="Genomic_DNA"/>
</dbReference>
<keyword evidence="1" id="KW-0472">Membrane</keyword>
<feature type="transmembrane region" description="Helical" evidence="1">
    <location>
        <begin position="54"/>
        <end position="74"/>
    </location>
</feature>
<dbReference type="SUPFAM" id="SSF55781">
    <property type="entry name" value="GAF domain-like"/>
    <property type="match status" value="1"/>
</dbReference>
<accession>A0A9X1R7S2</accession>
<feature type="transmembrane region" description="Helical" evidence="1">
    <location>
        <begin position="20"/>
        <end position="42"/>
    </location>
</feature>
<keyword evidence="1" id="KW-0812">Transmembrane</keyword>
<comment type="caution">
    <text evidence="2">The sequence shown here is derived from an EMBL/GenBank/DDBJ whole genome shotgun (WGS) entry which is preliminary data.</text>
</comment>
<proteinExistence type="predicted"/>
<sequence>MFDRKFYREIRKWFTSLAKLRRYVLFVSSIFVPALLGILGAVGGMGPEMRAIVVPAQICTLLFGLLLGVGLFWFDENAALVFQKFADETKHSAGLQLEIDKQRAEVTQLSAHINCLNIAARAVEAALLSTTTREGLETAAKQLLENLADQRSQLFGTGDDEQWNFAIYLRNENEELYCLHHRRNYGQLGDIPRTWPVGAGHVGLACQRAGELLSDDAASQDVFQGKGDLLRDYDRTRYRGIASICIPDVNDSNAIGVLVATSSKIGRYNQANVQPLRDLAQSLGVILSKQA</sequence>
<organism evidence="2 3">
    <name type="scientific">Bradyrhizobium zhengyangense</name>
    <dbReference type="NCBI Taxonomy" id="2911009"/>
    <lineage>
        <taxon>Bacteria</taxon>
        <taxon>Pseudomonadati</taxon>
        <taxon>Pseudomonadota</taxon>
        <taxon>Alphaproteobacteria</taxon>
        <taxon>Hyphomicrobiales</taxon>
        <taxon>Nitrobacteraceae</taxon>
        <taxon>Bradyrhizobium</taxon>
    </lineage>
</organism>
<dbReference type="AlphaFoldDB" id="A0A9X1R7S2"/>
<evidence type="ECO:0000256" key="1">
    <source>
        <dbReference type="SAM" id="Phobius"/>
    </source>
</evidence>
<dbReference type="Proteomes" id="UP001139054">
    <property type="component" value="Unassembled WGS sequence"/>
</dbReference>
<dbReference type="Gene3D" id="3.30.450.40">
    <property type="match status" value="1"/>
</dbReference>
<keyword evidence="1" id="KW-1133">Transmembrane helix</keyword>
<gene>
    <name evidence="2" type="ORF">L6654_08105</name>
</gene>
<dbReference type="RefSeq" id="WP_237890103.1">
    <property type="nucleotide sequence ID" value="NZ_JAKLTY010000004.1"/>
</dbReference>
<evidence type="ECO:0008006" key="4">
    <source>
        <dbReference type="Google" id="ProtNLM"/>
    </source>
</evidence>
<dbReference type="InterPro" id="IPR029016">
    <property type="entry name" value="GAF-like_dom_sf"/>
</dbReference>
<name>A0A9X1R7S2_9BRAD</name>